<protein>
    <submittedName>
        <fullName evidence="2">Uncharacterized protein</fullName>
    </submittedName>
</protein>
<gene>
    <name evidence="2" type="ORF">ACJMK2_042039</name>
</gene>
<feature type="signal peptide" evidence="1">
    <location>
        <begin position="1"/>
        <end position="22"/>
    </location>
</feature>
<keyword evidence="3" id="KW-1185">Reference proteome</keyword>
<comment type="caution">
    <text evidence="2">The sequence shown here is derived from an EMBL/GenBank/DDBJ whole genome shotgun (WGS) entry which is preliminary data.</text>
</comment>
<feature type="chain" id="PRO_5044866059" evidence="1">
    <location>
        <begin position="23"/>
        <end position="83"/>
    </location>
</feature>
<keyword evidence="1" id="KW-0732">Signal</keyword>
<proteinExistence type="predicted"/>
<evidence type="ECO:0000313" key="2">
    <source>
        <dbReference type="EMBL" id="KAL3869346.1"/>
    </source>
</evidence>
<organism evidence="2 3">
    <name type="scientific">Sinanodonta woodiana</name>
    <name type="common">Chinese pond mussel</name>
    <name type="synonym">Anodonta woodiana</name>
    <dbReference type="NCBI Taxonomy" id="1069815"/>
    <lineage>
        <taxon>Eukaryota</taxon>
        <taxon>Metazoa</taxon>
        <taxon>Spiralia</taxon>
        <taxon>Lophotrochozoa</taxon>
        <taxon>Mollusca</taxon>
        <taxon>Bivalvia</taxon>
        <taxon>Autobranchia</taxon>
        <taxon>Heteroconchia</taxon>
        <taxon>Palaeoheterodonta</taxon>
        <taxon>Unionida</taxon>
        <taxon>Unionoidea</taxon>
        <taxon>Unionidae</taxon>
        <taxon>Unioninae</taxon>
        <taxon>Sinanodonta</taxon>
    </lineage>
</organism>
<dbReference type="AlphaFoldDB" id="A0ABD3W633"/>
<evidence type="ECO:0000256" key="1">
    <source>
        <dbReference type="SAM" id="SignalP"/>
    </source>
</evidence>
<name>A0ABD3W633_SINWO</name>
<evidence type="ECO:0000313" key="3">
    <source>
        <dbReference type="Proteomes" id="UP001634394"/>
    </source>
</evidence>
<reference evidence="2 3" key="1">
    <citation type="submission" date="2024-11" db="EMBL/GenBank/DDBJ databases">
        <title>Chromosome-level genome assembly of the freshwater bivalve Anodonta woodiana.</title>
        <authorList>
            <person name="Chen X."/>
        </authorList>
    </citation>
    <scope>NUCLEOTIDE SEQUENCE [LARGE SCALE GENOMIC DNA]</scope>
    <source>
        <strain evidence="2">MN2024</strain>
        <tissue evidence="2">Gills</tissue>
    </source>
</reference>
<sequence>MRTLAICLLAFSSFHCLQISEGLVHVVAPFILTRVAKKVAGPDFLAGTPLYPAWQGKGPWGLLGKYYGAYKIMTLAGLGKRRR</sequence>
<accession>A0ABD3W633</accession>
<dbReference type="Proteomes" id="UP001634394">
    <property type="component" value="Unassembled WGS sequence"/>
</dbReference>
<dbReference type="EMBL" id="JBJQND010000008">
    <property type="protein sequence ID" value="KAL3869346.1"/>
    <property type="molecule type" value="Genomic_DNA"/>
</dbReference>